<comment type="caution">
    <text evidence="11">The sequence shown here is derived from an EMBL/GenBank/DDBJ whole genome shotgun (WGS) entry which is preliminary data.</text>
</comment>
<dbReference type="InterPro" id="IPR013083">
    <property type="entry name" value="Znf_RING/FYVE/PHD"/>
</dbReference>
<evidence type="ECO:0000313" key="11">
    <source>
        <dbReference type="EMBL" id="KAH6826300.1"/>
    </source>
</evidence>
<dbReference type="SMART" id="SM00184">
    <property type="entry name" value="RING"/>
    <property type="match status" value="1"/>
</dbReference>
<dbReference type="InterPro" id="IPR014891">
    <property type="entry name" value="DWNN_domain"/>
</dbReference>
<dbReference type="PROSITE" id="PS50158">
    <property type="entry name" value="ZF_CCHC"/>
    <property type="match status" value="1"/>
</dbReference>
<evidence type="ECO:0000313" key="12">
    <source>
        <dbReference type="Proteomes" id="UP001190926"/>
    </source>
</evidence>
<dbReference type="InterPro" id="IPR033489">
    <property type="entry name" value="RBBP6"/>
</dbReference>
<dbReference type="Pfam" id="PF13923">
    <property type="entry name" value="zf-C3HC4_2"/>
    <property type="match status" value="1"/>
</dbReference>
<evidence type="ECO:0000256" key="4">
    <source>
        <dbReference type="ARBA" id="ARBA00022833"/>
    </source>
</evidence>
<dbReference type="AlphaFoldDB" id="A0AAD4P551"/>
<evidence type="ECO:0000256" key="7">
    <source>
        <dbReference type="SAM" id="MobiDB-lite"/>
    </source>
</evidence>
<name>A0AAD4P551_PERFH</name>
<dbReference type="Gene3D" id="3.10.20.90">
    <property type="entry name" value="Phosphatidylinositol 3-kinase Catalytic Subunit, Chain A, domain 1"/>
    <property type="match status" value="1"/>
</dbReference>
<feature type="compositionally biased region" description="Basic and acidic residues" evidence="7">
    <location>
        <begin position="626"/>
        <end position="639"/>
    </location>
</feature>
<dbReference type="InterPro" id="IPR017907">
    <property type="entry name" value="Znf_RING_CS"/>
</dbReference>
<dbReference type="Pfam" id="PF00098">
    <property type="entry name" value="zf-CCHC"/>
    <property type="match status" value="1"/>
</dbReference>
<evidence type="ECO:0000256" key="2">
    <source>
        <dbReference type="ARBA" id="ARBA00022723"/>
    </source>
</evidence>
<evidence type="ECO:0000256" key="3">
    <source>
        <dbReference type="ARBA" id="ARBA00022771"/>
    </source>
</evidence>
<dbReference type="SUPFAM" id="SSF57850">
    <property type="entry name" value="RING/U-box"/>
    <property type="match status" value="1"/>
</dbReference>
<evidence type="ECO:0000256" key="5">
    <source>
        <dbReference type="ARBA" id="ARBA00023242"/>
    </source>
</evidence>
<keyword evidence="2" id="KW-0479">Metal-binding</keyword>
<dbReference type="CDD" id="cd16620">
    <property type="entry name" value="vRING-HC-C4C4_RBBP6"/>
    <property type="match status" value="1"/>
</dbReference>
<feature type="compositionally biased region" description="Basic and acidic residues" evidence="7">
    <location>
        <begin position="648"/>
        <end position="662"/>
    </location>
</feature>
<protein>
    <submittedName>
        <fullName evidence="11">Uncharacterized protein</fullName>
    </submittedName>
</protein>
<dbReference type="GO" id="GO:0016567">
    <property type="term" value="P:protein ubiquitination"/>
    <property type="evidence" value="ECO:0007669"/>
    <property type="project" value="InterPro"/>
</dbReference>
<feature type="region of interest" description="Disordered" evidence="7">
    <location>
        <begin position="526"/>
        <end position="756"/>
    </location>
</feature>
<gene>
    <name evidence="11" type="ORF">C2S53_012261</name>
</gene>
<comment type="subcellular location">
    <subcellularLocation>
        <location evidence="1">Nucleus</location>
    </subcellularLocation>
</comment>
<sequence>MSIRFKFRSSVNFDTVEIGNRASISVAELRSEILRGKVSQQQQQGFDLVFSDAVTGLELKGDCQIPSGSSVIVKRVPGGTMAPAVVPIEAVKHVGLKESHNLNLATGPKDDFDDLGADLCSIPDSDLLGFSQEFDQSNFMGAKKDDVAVIPRGLNQHGNDRNIFPIVDEQMKPKKLPTSHFLTVQSTNLPLELKCSLCNNFFTDAVMIPCCQHSFCEKCIRQVLLAKGMCPKCSSRKCTVGDLLPNLSLRQAIEHLLESQMFDAGFEKVMQKYVPDGESGIQVKDVSCAVTVAQRELEVPQSSCATGKGSNQVLMEALYEQQHQRNMPYGSRDQLDGVRGTSPHHNDMLRESEDFAQSSDFQGENQPVLPEAKCHGEADSNIKRKGGFLFDSRVGGRNFSGLGGYRKGIRNCYACGSPDHLMRDCPISHPTPMFPPGSGAFHGGMPGYAPPYWNGSSFPSFTPYANMYNNPSMMPFNPCMVTASPFAVPPYMSSVGGSLPGHGGNMRMGNMEPRHFEYFGLQHCGNKRKHSNENPERDQLSNNKEGSSESYRRRSPPKTHHHKSQKDKERSSSRSDDSLAQRSGRKNQHEKYLHSNVYADERHEQGHRLSFAGREKRLSHGKRSNSGKEDKSRSSERHGEGRHKRHHGDSEKDNERRGHYDSDSSLGRRSAQRVVKRRVDSDIQDSHRKHHHGRSESGFEPRTPADRRGDFKETADAGRLSSKHSRERHHGDRLQMVNGSNDERRDEYRHQKRRAH</sequence>
<dbReference type="InterPro" id="IPR001841">
    <property type="entry name" value="Znf_RING"/>
</dbReference>
<keyword evidence="12" id="KW-1185">Reference proteome</keyword>
<dbReference type="Gene3D" id="3.30.40.10">
    <property type="entry name" value="Zinc/RING finger domain, C3HC4 (zinc finger)"/>
    <property type="match status" value="1"/>
</dbReference>
<feature type="region of interest" description="Disordered" evidence="7">
    <location>
        <begin position="328"/>
        <end position="347"/>
    </location>
</feature>
<dbReference type="GO" id="GO:0006397">
    <property type="term" value="P:mRNA processing"/>
    <property type="evidence" value="ECO:0007669"/>
    <property type="project" value="InterPro"/>
</dbReference>
<dbReference type="PROSITE" id="PS00518">
    <property type="entry name" value="ZF_RING_1"/>
    <property type="match status" value="1"/>
</dbReference>
<reference evidence="11 12" key="1">
    <citation type="journal article" date="2021" name="Nat. Commun.">
        <title>Incipient diploidization of the medicinal plant Perilla within 10,000 years.</title>
        <authorList>
            <person name="Zhang Y."/>
            <person name="Shen Q."/>
            <person name="Leng L."/>
            <person name="Zhang D."/>
            <person name="Chen S."/>
            <person name="Shi Y."/>
            <person name="Ning Z."/>
            <person name="Chen S."/>
        </authorList>
    </citation>
    <scope>NUCLEOTIDE SEQUENCE [LARGE SCALE GENOMIC DNA]</scope>
    <source>
        <strain evidence="12">cv. PC099</strain>
    </source>
</reference>
<dbReference type="Pfam" id="PF08783">
    <property type="entry name" value="DWNN"/>
    <property type="match status" value="1"/>
</dbReference>
<feature type="compositionally biased region" description="Basic and acidic residues" evidence="7">
    <location>
        <begin position="587"/>
        <end position="618"/>
    </location>
</feature>
<dbReference type="EMBL" id="SDAM02000167">
    <property type="protein sequence ID" value="KAH6826300.1"/>
    <property type="molecule type" value="Genomic_DNA"/>
</dbReference>
<dbReference type="GO" id="GO:0005634">
    <property type="term" value="C:nucleus"/>
    <property type="evidence" value="ECO:0007669"/>
    <property type="project" value="UniProtKB-SubCell"/>
</dbReference>
<dbReference type="GO" id="GO:0061630">
    <property type="term" value="F:ubiquitin protein ligase activity"/>
    <property type="evidence" value="ECO:0007669"/>
    <property type="project" value="InterPro"/>
</dbReference>
<evidence type="ECO:0000259" key="9">
    <source>
        <dbReference type="PROSITE" id="PS50158"/>
    </source>
</evidence>
<dbReference type="InterPro" id="IPR001878">
    <property type="entry name" value="Znf_CCHC"/>
</dbReference>
<dbReference type="PROSITE" id="PS51282">
    <property type="entry name" value="DWNN"/>
    <property type="match status" value="1"/>
</dbReference>
<feature type="domain" description="RING-type" evidence="8">
    <location>
        <begin position="195"/>
        <end position="234"/>
    </location>
</feature>
<evidence type="ECO:0000256" key="1">
    <source>
        <dbReference type="ARBA" id="ARBA00004123"/>
    </source>
</evidence>
<dbReference type="PANTHER" id="PTHR15439">
    <property type="entry name" value="RETINOBLASTOMA-BINDING PROTEIN 6"/>
    <property type="match status" value="1"/>
</dbReference>
<feature type="compositionally biased region" description="Basic residues" evidence="7">
    <location>
        <begin position="553"/>
        <end position="565"/>
    </location>
</feature>
<proteinExistence type="predicted"/>
<keyword evidence="5" id="KW-0539">Nucleus</keyword>
<feature type="compositionally biased region" description="Basic and acidic residues" evidence="7">
    <location>
        <begin position="566"/>
        <end position="579"/>
    </location>
</feature>
<evidence type="ECO:0000259" key="10">
    <source>
        <dbReference type="PROSITE" id="PS51282"/>
    </source>
</evidence>
<dbReference type="PANTHER" id="PTHR15439:SF11">
    <property type="entry name" value="E3 UBIQUITIN LIGASE PQT3-LIKE ISOFORM X1"/>
    <property type="match status" value="1"/>
</dbReference>
<evidence type="ECO:0000259" key="8">
    <source>
        <dbReference type="PROSITE" id="PS50089"/>
    </source>
</evidence>
<feature type="compositionally biased region" description="Basic and acidic residues" evidence="7">
    <location>
        <begin position="677"/>
        <end position="686"/>
    </location>
</feature>
<dbReference type="SMART" id="SM00343">
    <property type="entry name" value="ZnF_C2HC"/>
    <property type="match status" value="1"/>
</dbReference>
<accession>A0AAD4P551</accession>
<evidence type="ECO:0000256" key="6">
    <source>
        <dbReference type="PROSITE-ProRule" id="PRU00047"/>
    </source>
</evidence>
<dbReference type="Proteomes" id="UP001190926">
    <property type="component" value="Unassembled WGS sequence"/>
</dbReference>
<keyword evidence="3 6" id="KW-0863">Zinc-finger</keyword>
<keyword evidence="4" id="KW-0862">Zinc</keyword>
<feature type="domain" description="DWNN" evidence="10">
    <location>
        <begin position="3"/>
        <end position="77"/>
    </location>
</feature>
<feature type="compositionally biased region" description="Basic and acidic residues" evidence="7">
    <location>
        <begin position="694"/>
        <end position="716"/>
    </location>
</feature>
<dbReference type="SMART" id="SM01180">
    <property type="entry name" value="DWNN"/>
    <property type="match status" value="1"/>
</dbReference>
<dbReference type="GO" id="GO:0003676">
    <property type="term" value="F:nucleic acid binding"/>
    <property type="evidence" value="ECO:0007669"/>
    <property type="project" value="InterPro"/>
</dbReference>
<dbReference type="PROSITE" id="PS50089">
    <property type="entry name" value="ZF_RING_2"/>
    <property type="match status" value="1"/>
</dbReference>
<organism evidence="11 12">
    <name type="scientific">Perilla frutescens var. hirtella</name>
    <name type="common">Perilla citriodora</name>
    <name type="synonym">Perilla setoyensis</name>
    <dbReference type="NCBI Taxonomy" id="608512"/>
    <lineage>
        <taxon>Eukaryota</taxon>
        <taxon>Viridiplantae</taxon>
        <taxon>Streptophyta</taxon>
        <taxon>Embryophyta</taxon>
        <taxon>Tracheophyta</taxon>
        <taxon>Spermatophyta</taxon>
        <taxon>Magnoliopsida</taxon>
        <taxon>eudicotyledons</taxon>
        <taxon>Gunneridae</taxon>
        <taxon>Pentapetalae</taxon>
        <taxon>asterids</taxon>
        <taxon>lamiids</taxon>
        <taxon>Lamiales</taxon>
        <taxon>Lamiaceae</taxon>
        <taxon>Nepetoideae</taxon>
        <taxon>Elsholtzieae</taxon>
        <taxon>Perilla</taxon>
    </lineage>
</organism>
<dbReference type="GO" id="GO:0008270">
    <property type="term" value="F:zinc ion binding"/>
    <property type="evidence" value="ECO:0007669"/>
    <property type="project" value="UniProtKB-KW"/>
</dbReference>
<dbReference type="GO" id="GO:0006511">
    <property type="term" value="P:ubiquitin-dependent protein catabolic process"/>
    <property type="evidence" value="ECO:0007669"/>
    <property type="project" value="TreeGrafter"/>
</dbReference>
<feature type="domain" description="CCHC-type" evidence="9">
    <location>
        <begin position="412"/>
        <end position="426"/>
    </location>
</feature>